<dbReference type="AlphaFoldDB" id="A4XJD2"/>
<dbReference type="PROSITE" id="PS51459">
    <property type="entry name" value="FIDO"/>
    <property type="match status" value="1"/>
</dbReference>
<evidence type="ECO:0000313" key="3">
    <source>
        <dbReference type="Proteomes" id="UP000000256"/>
    </source>
</evidence>
<dbReference type="InterPro" id="IPR006440">
    <property type="entry name" value="Doc"/>
</dbReference>
<keyword evidence="3" id="KW-1185">Reference proteome</keyword>
<dbReference type="Proteomes" id="UP000000256">
    <property type="component" value="Chromosome"/>
</dbReference>
<dbReference type="EMBL" id="CP000679">
    <property type="protein sequence ID" value="ABP67017.1"/>
    <property type="molecule type" value="Genomic_DNA"/>
</dbReference>
<evidence type="ECO:0000313" key="2">
    <source>
        <dbReference type="EMBL" id="ABP67017.1"/>
    </source>
</evidence>
<name>A4XJD2_CALS8</name>
<dbReference type="SUPFAM" id="SSF140931">
    <property type="entry name" value="Fic-like"/>
    <property type="match status" value="1"/>
</dbReference>
<dbReference type="PANTHER" id="PTHR39426:SF1">
    <property type="entry name" value="HOMOLOGY TO DEATH-ON-CURING PROTEIN OF PHAGE P1"/>
    <property type="match status" value="1"/>
</dbReference>
<dbReference type="PANTHER" id="PTHR39426">
    <property type="entry name" value="HOMOLOGY TO DEATH-ON-CURING PROTEIN OF PHAGE P1"/>
    <property type="match status" value="1"/>
</dbReference>
<dbReference type="GO" id="GO:0016301">
    <property type="term" value="F:kinase activity"/>
    <property type="evidence" value="ECO:0007669"/>
    <property type="project" value="InterPro"/>
</dbReference>
<dbReference type="NCBIfam" id="TIGR01550">
    <property type="entry name" value="DOC_P1"/>
    <property type="match status" value="1"/>
</dbReference>
<dbReference type="Pfam" id="PF02661">
    <property type="entry name" value="Fic"/>
    <property type="match status" value="1"/>
</dbReference>
<dbReference type="InterPro" id="IPR003812">
    <property type="entry name" value="Fido"/>
</dbReference>
<dbReference type="HOGENOM" id="CLU_115697_4_1_9"/>
<dbReference type="KEGG" id="csc:Csac_1416"/>
<dbReference type="InterPro" id="IPR053737">
    <property type="entry name" value="Type_II_TA_Toxin"/>
</dbReference>
<evidence type="ECO:0000259" key="1">
    <source>
        <dbReference type="PROSITE" id="PS51459"/>
    </source>
</evidence>
<feature type="domain" description="Fido" evidence="1">
    <location>
        <begin position="5"/>
        <end position="123"/>
    </location>
</feature>
<dbReference type="InterPro" id="IPR036597">
    <property type="entry name" value="Fido-like_dom_sf"/>
</dbReference>
<dbReference type="eggNOG" id="COG3654">
    <property type="taxonomic scope" value="Bacteria"/>
</dbReference>
<proteinExistence type="predicted"/>
<gene>
    <name evidence="2" type="ordered locus">Csac_1416</name>
</gene>
<protein>
    <submittedName>
        <fullName evidence="2">Death-on-curing family protein</fullName>
    </submittedName>
</protein>
<sequence length="132" mass="15016">MMKTIPYEKVLEIYKRLIRESGGVYGIRDEGLLRASLESAFQTFDGIELYPTVVDKIAAVCYNVIKNHPLIDGNKRLGITLMAVLCEINDIPLECSDQEIVELGVAIAEGRYDRKQIKSWIIEHTKRGVKNY</sequence>
<dbReference type="RefSeq" id="WP_011916952.1">
    <property type="nucleotide sequence ID" value="NC_009437.1"/>
</dbReference>
<dbReference type="Gene3D" id="1.20.120.1870">
    <property type="entry name" value="Fic/DOC protein, Fido domain"/>
    <property type="match status" value="1"/>
</dbReference>
<accession>A4XJD2</accession>
<organism evidence="2 3">
    <name type="scientific">Caldicellulosiruptor saccharolyticus (strain ATCC 43494 / DSM 8903 / Tp8T 6331)</name>
    <dbReference type="NCBI Taxonomy" id="351627"/>
    <lineage>
        <taxon>Bacteria</taxon>
        <taxon>Bacillati</taxon>
        <taxon>Bacillota</taxon>
        <taxon>Bacillota incertae sedis</taxon>
        <taxon>Caldicellulosiruptorales</taxon>
        <taxon>Caldicellulosiruptoraceae</taxon>
        <taxon>Caldicellulosiruptor</taxon>
    </lineage>
</organism>
<reference evidence="2 3" key="1">
    <citation type="journal article" date="2008" name="Appl. Environ. Microbiol.">
        <title>Hydrogenomics of the extremely thermophilic bacterium Caldicellulosiruptor saccharolyticus.</title>
        <authorList>
            <person name="van de Werken H.J."/>
            <person name="Verhaart M.R."/>
            <person name="VanFossen A.L."/>
            <person name="Willquist K."/>
            <person name="Lewis D.L."/>
            <person name="Nichols J.D."/>
            <person name="Goorissen H.P."/>
            <person name="Mongodin E.F."/>
            <person name="Nelson K.E."/>
            <person name="van Niel E.W."/>
            <person name="Stams A.J."/>
            <person name="Ward D.E."/>
            <person name="de Vos W.M."/>
            <person name="van der Oost J."/>
            <person name="Kelly R.M."/>
            <person name="Kengen S.W."/>
        </authorList>
    </citation>
    <scope>NUCLEOTIDE SEQUENCE [LARGE SCALE GENOMIC DNA]</scope>
    <source>
        <strain evidence="3">ATCC 43494 / DSM 8903 / Tp8T 6331</strain>
    </source>
</reference>